<keyword evidence="9" id="KW-1185">Reference proteome</keyword>
<feature type="transmembrane region" description="Helical" evidence="6">
    <location>
        <begin position="260"/>
        <end position="280"/>
    </location>
</feature>
<comment type="caution">
    <text evidence="8">The sequence shown here is derived from an EMBL/GenBank/DDBJ whole genome shotgun (WGS) entry which is preliminary data.</text>
</comment>
<feature type="domain" description="Major facilitator superfamily (MFS) profile" evidence="7">
    <location>
        <begin position="92"/>
        <end position="519"/>
    </location>
</feature>
<dbReference type="CDD" id="cd17317">
    <property type="entry name" value="MFS_SLC22"/>
    <property type="match status" value="1"/>
</dbReference>
<dbReference type="InterPro" id="IPR020846">
    <property type="entry name" value="MFS_dom"/>
</dbReference>
<feature type="transmembrane region" description="Helical" evidence="6">
    <location>
        <begin position="349"/>
        <end position="365"/>
    </location>
</feature>
<dbReference type="AlphaFoldDB" id="A0AAV4QST5"/>
<gene>
    <name evidence="8" type="primary">Orct</name>
    <name evidence="8" type="ORF">CDAR_528611</name>
</gene>
<feature type="transmembrane region" description="Helical" evidence="6">
    <location>
        <begin position="144"/>
        <end position="164"/>
    </location>
</feature>
<keyword evidence="3 6" id="KW-1133">Transmembrane helix</keyword>
<dbReference type="SUPFAM" id="SSF103473">
    <property type="entry name" value="MFS general substrate transporter"/>
    <property type="match status" value="1"/>
</dbReference>
<evidence type="ECO:0000313" key="8">
    <source>
        <dbReference type="EMBL" id="GIY11334.1"/>
    </source>
</evidence>
<feature type="transmembrane region" description="Helical" evidence="6">
    <location>
        <begin position="405"/>
        <end position="424"/>
    </location>
</feature>
<evidence type="ECO:0000256" key="5">
    <source>
        <dbReference type="SAM" id="MobiDB-lite"/>
    </source>
</evidence>
<dbReference type="PROSITE" id="PS50850">
    <property type="entry name" value="MFS"/>
    <property type="match status" value="1"/>
</dbReference>
<dbReference type="Gene3D" id="1.20.1250.20">
    <property type="entry name" value="MFS general substrate transporter like domains"/>
    <property type="match status" value="1"/>
</dbReference>
<evidence type="ECO:0000259" key="7">
    <source>
        <dbReference type="PROSITE" id="PS50850"/>
    </source>
</evidence>
<feature type="transmembrane region" description="Helical" evidence="6">
    <location>
        <begin position="377"/>
        <end position="398"/>
    </location>
</feature>
<feature type="transmembrane region" description="Helical" evidence="6">
    <location>
        <begin position="176"/>
        <end position="199"/>
    </location>
</feature>
<evidence type="ECO:0000256" key="4">
    <source>
        <dbReference type="ARBA" id="ARBA00023136"/>
    </source>
</evidence>
<feature type="transmembrane region" description="Helical" evidence="6">
    <location>
        <begin position="494"/>
        <end position="514"/>
    </location>
</feature>
<keyword evidence="4 6" id="KW-0472">Membrane</keyword>
<feature type="transmembrane region" description="Helical" evidence="6">
    <location>
        <begin position="233"/>
        <end position="254"/>
    </location>
</feature>
<feature type="transmembrane region" description="Helical" evidence="6">
    <location>
        <begin position="205"/>
        <end position="226"/>
    </location>
</feature>
<evidence type="ECO:0000313" key="9">
    <source>
        <dbReference type="Proteomes" id="UP001054837"/>
    </source>
</evidence>
<feature type="region of interest" description="Disordered" evidence="5">
    <location>
        <begin position="1"/>
        <end position="21"/>
    </location>
</feature>
<dbReference type="GO" id="GO:0016020">
    <property type="term" value="C:membrane"/>
    <property type="evidence" value="ECO:0007669"/>
    <property type="project" value="UniProtKB-SubCell"/>
</dbReference>
<feature type="transmembrane region" description="Helical" evidence="6">
    <location>
        <begin position="430"/>
        <end position="453"/>
    </location>
</feature>
<keyword evidence="2 6" id="KW-0812">Transmembrane</keyword>
<evidence type="ECO:0000256" key="6">
    <source>
        <dbReference type="SAM" id="Phobius"/>
    </source>
</evidence>
<sequence length="555" mass="62630">MAMSDEEKEGPSSGKNSEEEDLMDLVKGEGPWQRWIFFMAIMCCFPDSSHNMVMSFYAPNLDHWCSRPADVNVSVEEWKTIALPPNDQSCSRYIFTNFSQIREEHLKNISVNRKTTPCKSWEYDDSVYKSTVLSQWNLVCEREWLTSMSKSVFIGGYFLSATLFGYMADKFGRKPIIVLCNVVALFSAIVCTFSTSFLMFAICRFFVAAGVTGVDNIAFVLLMEVISPKFRSAYGIGVNIGWITGYLCIPLIAWLLRDWILIQIVITLPCTFLLFSWWLLSESPRWLLANGKIDEAVVILSKIAKRNGSDITDIKLKEQVSKTHKSHEDEKVNINILQLLKSGLWQKTVIVWYLWSVNAFMYYGISYNTNELAGDPFVNFAVYGVVEIPAYIVTPFLIQLKGRKYPLAFSLTVAGISCLMLYPLPKDPWWISEIVSLLGKFCITCSFSILYVFTAEIFPTTLRTVGLGSAQVNGRIGAALAPFVRELGRASHPIVPQIFFGILAASGGVLALLLPETRNRRVPDTVREASKISRKSTPKKKTDIYIELTGFKHSN</sequence>
<reference evidence="8 9" key="1">
    <citation type="submission" date="2021-06" db="EMBL/GenBank/DDBJ databases">
        <title>Caerostris darwini draft genome.</title>
        <authorList>
            <person name="Kono N."/>
            <person name="Arakawa K."/>
        </authorList>
    </citation>
    <scope>NUCLEOTIDE SEQUENCE [LARGE SCALE GENOMIC DNA]</scope>
</reference>
<evidence type="ECO:0000256" key="2">
    <source>
        <dbReference type="ARBA" id="ARBA00022692"/>
    </source>
</evidence>
<dbReference type="PANTHER" id="PTHR24064">
    <property type="entry name" value="SOLUTE CARRIER FAMILY 22 MEMBER"/>
    <property type="match status" value="1"/>
</dbReference>
<proteinExistence type="predicted"/>
<accession>A0AAV4QST5</accession>
<dbReference type="Proteomes" id="UP001054837">
    <property type="component" value="Unassembled WGS sequence"/>
</dbReference>
<name>A0AAV4QST5_9ARAC</name>
<dbReference type="GO" id="GO:0022857">
    <property type="term" value="F:transmembrane transporter activity"/>
    <property type="evidence" value="ECO:0007669"/>
    <property type="project" value="InterPro"/>
</dbReference>
<protein>
    <submittedName>
        <fullName evidence="8">Organic cation transporter protein</fullName>
    </submittedName>
</protein>
<evidence type="ECO:0000256" key="1">
    <source>
        <dbReference type="ARBA" id="ARBA00004141"/>
    </source>
</evidence>
<comment type="subcellular location">
    <subcellularLocation>
        <location evidence="1">Membrane</location>
        <topology evidence="1">Multi-pass membrane protein</topology>
    </subcellularLocation>
</comment>
<dbReference type="EMBL" id="BPLQ01004900">
    <property type="protein sequence ID" value="GIY11334.1"/>
    <property type="molecule type" value="Genomic_DNA"/>
</dbReference>
<dbReference type="Pfam" id="PF00083">
    <property type="entry name" value="Sugar_tr"/>
    <property type="match status" value="1"/>
</dbReference>
<dbReference type="InterPro" id="IPR036259">
    <property type="entry name" value="MFS_trans_sf"/>
</dbReference>
<evidence type="ECO:0000256" key="3">
    <source>
        <dbReference type="ARBA" id="ARBA00022989"/>
    </source>
</evidence>
<organism evidence="8 9">
    <name type="scientific">Caerostris darwini</name>
    <dbReference type="NCBI Taxonomy" id="1538125"/>
    <lineage>
        <taxon>Eukaryota</taxon>
        <taxon>Metazoa</taxon>
        <taxon>Ecdysozoa</taxon>
        <taxon>Arthropoda</taxon>
        <taxon>Chelicerata</taxon>
        <taxon>Arachnida</taxon>
        <taxon>Araneae</taxon>
        <taxon>Araneomorphae</taxon>
        <taxon>Entelegynae</taxon>
        <taxon>Araneoidea</taxon>
        <taxon>Araneidae</taxon>
        <taxon>Caerostris</taxon>
    </lineage>
</organism>
<dbReference type="InterPro" id="IPR005828">
    <property type="entry name" value="MFS_sugar_transport-like"/>
</dbReference>